<gene>
    <name evidence="2" type="ORF">GA0061074_11918</name>
</gene>
<dbReference type="RefSeq" id="WP_092463912.1">
    <property type="nucleotide sequence ID" value="NZ_BJEE01000001.1"/>
</dbReference>
<feature type="transmembrane region" description="Helical" evidence="1">
    <location>
        <begin position="51"/>
        <end position="71"/>
    </location>
</feature>
<accession>A0A1C4C1F6</accession>
<feature type="transmembrane region" description="Helical" evidence="1">
    <location>
        <begin position="20"/>
        <end position="39"/>
    </location>
</feature>
<keyword evidence="1" id="KW-0472">Membrane</keyword>
<keyword evidence="3" id="KW-1185">Reference proteome</keyword>
<dbReference type="Proteomes" id="UP000199268">
    <property type="component" value="Unassembled WGS sequence"/>
</dbReference>
<dbReference type="STRING" id="1505725.GA0061074_11918"/>
<evidence type="ECO:0000313" key="3">
    <source>
        <dbReference type="Proteomes" id="UP000199268"/>
    </source>
</evidence>
<dbReference type="AlphaFoldDB" id="A0A1C4C1F6"/>
<keyword evidence="1" id="KW-0812">Transmembrane</keyword>
<proteinExistence type="predicted"/>
<name>A0A1C4C1F6_9LACO</name>
<organism evidence="2 3">
    <name type="scientific">Weissella bombi</name>
    <dbReference type="NCBI Taxonomy" id="1505725"/>
    <lineage>
        <taxon>Bacteria</taxon>
        <taxon>Bacillati</taxon>
        <taxon>Bacillota</taxon>
        <taxon>Bacilli</taxon>
        <taxon>Lactobacillales</taxon>
        <taxon>Lactobacillaceae</taxon>
        <taxon>Weissella</taxon>
    </lineage>
</organism>
<evidence type="ECO:0000313" key="2">
    <source>
        <dbReference type="EMBL" id="SCC12803.1"/>
    </source>
</evidence>
<sequence>MYWNDVVLGFKVMWLITKDLVIPLLAVSGLIWLITNLVINYWAEIKYWLRVVSRIVSWILLKSAWAIIYLIDGKEAADKRF</sequence>
<reference evidence="3" key="1">
    <citation type="submission" date="2016-08" db="EMBL/GenBank/DDBJ databases">
        <authorList>
            <person name="Varghese N."/>
            <person name="Submissions Spin"/>
        </authorList>
    </citation>
    <scope>NUCLEOTIDE SEQUENCE [LARGE SCALE GENOMIC DNA]</scope>
    <source>
        <strain evidence="3">R-53094</strain>
    </source>
</reference>
<dbReference type="OrthoDB" id="2151949at2"/>
<keyword evidence="1" id="KW-1133">Transmembrane helix</keyword>
<protein>
    <submittedName>
        <fullName evidence="2">Uncharacterized protein</fullName>
    </submittedName>
</protein>
<dbReference type="EMBL" id="FMAO01000019">
    <property type="protein sequence ID" value="SCC12803.1"/>
    <property type="molecule type" value="Genomic_DNA"/>
</dbReference>
<evidence type="ECO:0000256" key="1">
    <source>
        <dbReference type="SAM" id="Phobius"/>
    </source>
</evidence>